<dbReference type="Proteomes" id="UP000783742">
    <property type="component" value="Unassembled WGS sequence"/>
</dbReference>
<accession>A0ABS6FIR6</accession>
<dbReference type="Pfam" id="PF13241">
    <property type="entry name" value="NAD_binding_7"/>
    <property type="match status" value="1"/>
</dbReference>
<keyword evidence="4" id="KW-0520">NAD</keyword>
<keyword evidence="3" id="KW-0560">Oxidoreductase</keyword>
<feature type="region of interest" description="Disordered" evidence="6">
    <location>
        <begin position="246"/>
        <end position="284"/>
    </location>
</feature>
<comment type="caution">
    <text evidence="7">The sequence shown here is derived from an EMBL/GenBank/DDBJ whole genome shotgun (WGS) entry which is preliminary data.</text>
</comment>
<keyword evidence="5" id="KW-0627">Porphyrin biosynthesis</keyword>
<evidence type="ECO:0000256" key="6">
    <source>
        <dbReference type="SAM" id="MobiDB-lite"/>
    </source>
</evidence>
<dbReference type="InterPro" id="IPR028161">
    <property type="entry name" value="Met8-like"/>
</dbReference>
<sequence>MRYLPVAIDTSDKKILILGGGFLALTALKSVIDTEAEIYMIAERFTKDIVEKSEKSQGKIKLKEYPITKDFVFMGYDYVLIATEDFEINETLESRANQRNTLYERFDIFSKSSMSINKSIERGPITFSINSSRINPAITNIIYEDLKKFAENYNLEKLNILTEIRSELVRKNSKNIDDIIKKLYESETINLSTFLDTMPEYKIEDLKSSENLLNHIENGESLKIEREENIAPEKIIDKNIKEAKETSNKPLKENELKENNSKINKINENNLKNNGINNDDEVEK</sequence>
<feature type="compositionally biased region" description="Low complexity" evidence="6">
    <location>
        <begin position="261"/>
        <end position="277"/>
    </location>
</feature>
<evidence type="ECO:0000313" key="8">
    <source>
        <dbReference type="Proteomes" id="UP000783742"/>
    </source>
</evidence>
<evidence type="ECO:0000313" key="7">
    <source>
        <dbReference type="EMBL" id="MBU5669105.1"/>
    </source>
</evidence>
<feature type="compositionally biased region" description="Basic and acidic residues" evidence="6">
    <location>
        <begin position="246"/>
        <end position="260"/>
    </location>
</feature>
<protein>
    <recommendedName>
        <fullName evidence="2">precorrin-2 dehydrogenase</fullName>
        <ecNumber evidence="2">1.3.1.76</ecNumber>
    </recommendedName>
</protein>
<dbReference type="EC" id="1.3.1.76" evidence="2"/>
<evidence type="ECO:0000256" key="2">
    <source>
        <dbReference type="ARBA" id="ARBA00012400"/>
    </source>
</evidence>
<evidence type="ECO:0000256" key="4">
    <source>
        <dbReference type="ARBA" id="ARBA00023027"/>
    </source>
</evidence>
<dbReference type="PANTHER" id="PTHR35330:SF1">
    <property type="entry name" value="SIROHEME BIOSYNTHESIS PROTEIN MET8"/>
    <property type="match status" value="1"/>
</dbReference>
<proteinExistence type="predicted"/>
<dbReference type="EMBL" id="JAHLQO010000003">
    <property type="protein sequence ID" value="MBU5669105.1"/>
    <property type="molecule type" value="Genomic_DNA"/>
</dbReference>
<evidence type="ECO:0000256" key="3">
    <source>
        <dbReference type="ARBA" id="ARBA00023002"/>
    </source>
</evidence>
<organism evidence="7 8">
    <name type="scientific">Peptoniphilus ovalis</name>
    <dbReference type="NCBI Taxonomy" id="2841503"/>
    <lineage>
        <taxon>Bacteria</taxon>
        <taxon>Bacillati</taxon>
        <taxon>Bacillota</taxon>
        <taxon>Tissierellia</taxon>
        <taxon>Tissierellales</taxon>
        <taxon>Peptoniphilaceae</taxon>
        <taxon>Peptoniphilus</taxon>
    </lineage>
</organism>
<keyword evidence="8" id="KW-1185">Reference proteome</keyword>
<reference evidence="7 8" key="1">
    <citation type="submission" date="2021-06" db="EMBL/GenBank/DDBJ databases">
        <authorList>
            <person name="Sun Q."/>
            <person name="Li D."/>
        </authorList>
    </citation>
    <scope>NUCLEOTIDE SEQUENCE [LARGE SCALE GENOMIC DNA]</scope>
    <source>
        <strain evidence="7 8">MSJ-1</strain>
    </source>
</reference>
<evidence type="ECO:0000256" key="5">
    <source>
        <dbReference type="ARBA" id="ARBA00023244"/>
    </source>
</evidence>
<dbReference type="PANTHER" id="PTHR35330">
    <property type="entry name" value="SIROHEME BIOSYNTHESIS PROTEIN MET8"/>
    <property type="match status" value="1"/>
</dbReference>
<dbReference type="RefSeq" id="WP_216548953.1">
    <property type="nucleotide sequence ID" value="NZ_JAHLQO010000003.1"/>
</dbReference>
<comment type="pathway">
    <text evidence="1">Porphyrin-containing compound metabolism; siroheme biosynthesis; sirohydrochlorin from precorrin-2: step 1/1.</text>
</comment>
<name>A0ABS6FIR6_9FIRM</name>
<gene>
    <name evidence="7" type="ORF">KQI68_04530</name>
</gene>
<evidence type="ECO:0000256" key="1">
    <source>
        <dbReference type="ARBA" id="ARBA00005010"/>
    </source>
</evidence>